<evidence type="ECO:0000259" key="9">
    <source>
        <dbReference type="PROSITE" id="PS50105"/>
    </source>
</evidence>
<feature type="region of interest" description="Disordered" evidence="7">
    <location>
        <begin position="1293"/>
        <end position="1327"/>
    </location>
</feature>
<dbReference type="Pfam" id="PF14847">
    <property type="entry name" value="Ras_bdg_2"/>
    <property type="match status" value="1"/>
</dbReference>
<evidence type="ECO:0000259" key="8">
    <source>
        <dbReference type="PROSITE" id="PS50011"/>
    </source>
</evidence>
<dbReference type="GO" id="GO:0005524">
    <property type="term" value="F:ATP binding"/>
    <property type="evidence" value="ECO:0007669"/>
    <property type="project" value="UniProtKB-UniRule"/>
</dbReference>
<dbReference type="GO" id="GO:0003677">
    <property type="term" value="F:DNA binding"/>
    <property type="evidence" value="ECO:0007669"/>
    <property type="project" value="InterPro"/>
</dbReference>
<dbReference type="Gene3D" id="3.10.20.90">
    <property type="entry name" value="Phosphatidylinositol 3-kinase Catalytic Subunit, Chain A, domain 1"/>
    <property type="match status" value="1"/>
</dbReference>
<dbReference type="GO" id="GO:0005694">
    <property type="term" value="C:chromosome"/>
    <property type="evidence" value="ECO:0007669"/>
    <property type="project" value="InterPro"/>
</dbReference>
<dbReference type="SUPFAM" id="SSF56112">
    <property type="entry name" value="Protein kinase-like (PK-like)"/>
    <property type="match status" value="1"/>
</dbReference>
<dbReference type="Pfam" id="PF00069">
    <property type="entry name" value="Pkinase"/>
    <property type="match status" value="1"/>
</dbReference>
<dbReference type="PROSITE" id="PS00107">
    <property type="entry name" value="PROTEIN_KINASE_ATP"/>
    <property type="match status" value="1"/>
</dbReference>
<dbReference type="InterPro" id="IPR011009">
    <property type="entry name" value="Kinase-like_dom_sf"/>
</dbReference>
<dbReference type="SMART" id="SM01304">
    <property type="entry name" value="Ras_bdg_2"/>
    <property type="match status" value="1"/>
</dbReference>
<dbReference type="OrthoDB" id="266718at2759"/>
<evidence type="ECO:0000256" key="4">
    <source>
        <dbReference type="ARBA" id="ARBA00022777"/>
    </source>
</evidence>
<dbReference type="Gene3D" id="1.10.150.50">
    <property type="entry name" value="Transcription Factor, Ets-1"/>
    <property type="match status" value="1"/>
</dbReference>
<feature type="region of interest" description="Disordered" evidence="7">
    <location>
        <begin position="293"/>
        <end position="312"/>
    </location>
</feature>
<feature type="region of interest" description="Disordered" evidence="7">
    <location>
        <begin position="153"/>
        <end position="284"/>
    </location>
</feature>
<feature type="compositionally biased region" description="Low complexity" evidence="7">
    <location>
        <begin position="1475"/>
        <end position="1493"/>
    </location>
</feature>
<dbReference type="Proteomes" id="UP000245771">
    <property type="component" value="Unassembled WGS sequence"/>
</dbReference>
<dbReference type="GeneID" id="37022122"/>
<dbReference type="RefSeq" id="XP_025355183.1">
    <property type="nucleotide sequence ID" value="XM_025500341.1"/>
</dbReference>
<dbReference type="SUPFAM" id="SSF56726">
    <property type="entry name" value="DNA topoisomerase IV, alpha subunit"/>
    <property type="match status" value="2"/>
</dbReference>
<evidence type="ECO:0000256" key="2">
    <source>
        <dbReference type="ARBA" id="ARBA00022679"/>
    </source>
</evidence>
<sequence length="1795" mass="196439">MPAVTPTTPSFTSISGSPRDNLRTIGTPSRSGVNSKPQTPNSGTMSINGNMGGLVFDDVLRWDENEVIAWLQSVRLSAHSSAFTKNDISGAVLFDIDNGFLKEMGVMSVGDRIRITSAIKNLKKKCAETESIQRSAQTKAAQNEVEWMDGEMSGDREFEDGGLAPQLGNASSLRHSPMYGGPSMDASQSSLSPSTAGGRGTPTLRDMRGMGATGGWTMTRSRGDTNGMASPNSSLRVANYPNNARPNTAIGGSSISNNSPTYTNFPAPRPSTSDGGRGAVSANPNINAHSAAALSPIAESSRPSPRDNKGFYSYANDGSRLVGSPPGALALDDVRKKTIKFIGEDGTSKVVPVADCRDAHDVLARVLRKFSKHSQGNSYVPTAGQMYTADDEMFDSDDGGDLWGIFATGGEGQIKYLTDNELTAICHAPQPHDPLRERGLLLRRIGKGEDPGKRPTAKRSKLESFFGVSQDKMSSNSAFSLPDDASSTSGHVTIEGKRMNRASTMSILSGLGVNQAKNAKENRDGSQRSPPHVSMIPKKARNFFGQRPPSELISSHLSDYFPSTEKKVLERTARRSIYGRPSTSIRSKRDSTWSFAADPDAPPLPSKENVENAAPAILIGMDGGDMHDNDQQAPILPPVRASMGEWAASIHPPNGSSSAAGSIRYSNRPSSYRRTSGESSRSRQSLATKLRMARGIGAEDGVGGGAASNFSKGDRSETASLLTVDEITQEVENRRESFNTIASSSWVVDEDGVPIPLPPTKRHTLNSSIVGNTRPSSRRSVSLSATDDEVSVGEESDADITQRPSADAPGEETDRHFGDPMAVTRVSDEDDPSDGLETDDDYDDDGEDDLSDEEGDGEGGVYQSAAPGREPIKWIKGALIGAGSFGNVFLGMNAKNGLLMAVKQVELPSGDSHSDQRKKSMLEALEREIELLKTLQHDNIVQYLDSYADGTHLNIFLEYVPGGSVAALLRNYGAFEEPLVRNFVKQILHGLNFLHSQDIVHRDIKGANILVDNKSCIKISDFGISKKTESGLYVTHRPSLQGSVFWMAPEVVKQTSYTRKADIWSLGCLVVEMISGTHPWANLNQMQALYQIGSLAKPSMPDEISPEAVDFLTKTFELDHNMRPSAEELLQHPFITEEFTLPSAPSPLPEGGASGNASNSVEESDVLLAYICDQGLVVSFEVRENATCIYSGSFWPLIDRYTFSLLKRIHSPRSFYLHYSILIFQQGTMNHVKIDEEDVVTVICKLICQLCQSIWDEKSHPIRRSGRKVRPRIIYDPTQVDRHWLSAEGIEIQNGSNSSQNDSQSSAASDQESDTQSDALESSRDEAREIQERLDELEIDVNMSIESPSSDSVIDESALISHLTLPCKAHQDYQRRAQLLIVLRSILRAKKQKEMKRMRRIFYESKQTFENDMAKVYTWVDKLSKFWGVHSSAFNILPSPKGLVAGPINIQLKTSYVVRGGMARSDDSQTTANDSQSSITSSQMSSGESQDYSQTVAEDDISMPYSSPSQQGSSQSTSGNLNATQSSTVSGTSNQRLVYTPTLIEDISIIEEIFFTQPVPWVLIIEKDTVFNECVQKLNRALRNESDNGGKGYGIIITGKGFADFATRRFVDHLCGILPIDTPFHILTDGDAYGMNIAKVYLSDLKHQAHDVTRSKCSLEWIGLRPSRWRDFVGRNQELAMTHSQQESAAEEEDEEMQDVFESQRSFREDAACILDVGGKDDCIALKTPEIERALSLLTQDDLQETFKYELSKLLMLGFKMELETVGNVDLHELLPTPQDGPQLGCMRMEEDNQA</sequence>
<feature type="compositionally biased region" description="Polar residues" evidence="7">
    <location>
        <begin position="765"/>
        <end position="785"/>
    </location>
</feature>
<evidence type="ECO:0000256" key="3">
    <source>
        <dbReference type="ARBA" id="ARBA00022741"/>
    </source>
</evidence>
<dbReference type="PROSITE" id="PS00108">
    <property type="entry name" value="PROTEIN_KINASE_ST"/>
    <property type="match status" value="1"/>
</dbReference>
<feature type="compositionally biased region" description="Low complexity" evidence="7">
    <location>
        <begin position="1506"/>
        <end position="1518"/>
    </location>
</feature>
<feature type="region of interest" description="Disordered" evidence="7">
    <location>
        <begin position="647"/>
        <end position="721"/>
    </location>
</feature>
<dbReference type="SUPFAM" id="SSF47769">
    <property type="entry name" value="SAM/Pointed domain"/>
    <property type="match status" value="1"/>
</dbReference>
<evidence type="ECO:0000256" key="6">
    <source>
        <dbReference type="PROSITE-ProRule" id="PRU10141"/>
    </source>
</evidence>
<feature type="compositionally biased region" description="Acidic residues" evidence="7">
    <location>
        <begin position="828"/>
        <end position="857"/>
    </location>
</feature>
<dbReference type="PANTHER" id="PTHR48016">
    <property type="entry name" value="MAP KINASE KINASE KINASE SSK2-RELATED-RELATED"/>
    <property type="match status" value="1"/>
</dbReference>
<feature type="compositionally biased region" description="Low complexity" evidence="7">
    <location>
        <begin position="1293"/>
        <end position="1319"/>
    </location>
</feature>
<feature type="region of interest" description="Disordered" evidence="7">
    <location>
        <begin position="516"/>
        <end position="536"/>
    </location>
</feature>
<dbReference type="FunFam" id="1.10.510.10:FF:000334">
    <property type="entry name" value="Serine/threonine-protein kinase STE11"/>
    <property type="match status" value="1"/>
</dbReference>
<evidence type="ECO:0000313" key="11">
    <source>
        <dbReference type="Proteomes" id="UP000245771"/>
    </source>
</evidence>
<keyword evidence="4 10" id="KW-0418">Kinase</keyword>
<dbReference type="STRING" id="1280837.A0A316VFV5"/>
<dbReference type="InterPro" id="IPR029458">
    <property type="entry name" value="Ras-bd_By2"/>
</dbReference>
<evidence type="ECO:0000256" key="1">
    <source>
        <dbReference type="ARBA" id="ARBA00006529"/>
    </source>
</evidence>
<dbReference type="InterPro" id="IPR034136">
    <property type="entry name" value="TOPRIM_Topo6A/Spo11"/>
</dbReference>
<dbReference type="InterPro" id="IPR000719">
    <property type="entry name" value="Prot_kinase_dom"/>
</dbReference>
<dbReference type="Pfam" id="PF07647">
    <property type="entry name" value="SAM_2"/>
    <property type="match status" value="1"/>
</dbReference>
<keyword evidence="3 6" id="KW-0547">Nucleotide-binding</keyword>
<dbReference type="EMBL" id="KZ819603">
    <property type="protein sequence ID" value="PWN34881.1"/>
    <property type="molecule type" value="Genomic_DNA"/>
</dbReference>
<dbReference type="InParanoid" id="A0A316VFV5"/>
<keyword evidence="2" id="KW-0808">Transferase</keyword>
<feature type="compositionally biased region" description="Polar residues" evidence="7">
    <location>
        <begin position="654"/>
        <end position="687"/>
    </location>
</feature>
<gene>
    <name evidence="10" type="ORF">FA14DRAFT_171607</name>
</gene>
<proteinExistence type="inferred from homology"/>
<name>A0A316VFV5_9BASI</name>
<keyword evidence="5 6" id="KW-0067">ATP-binding</keyword>
<dbReference type="SMART" id="SM00454">
    <property type="entry name" value="SAM"/>
    <property type="match status" value="1"/>
</dbReference>
<dbReference type="Pfam" id="PF21180">
    <property type="entry name" value="TOP6A-Spo11_Toprim"/>
    <property type="match status" value="1"/>
</dbReference>
<protein>
    <submittedName>
        <fullName evidence="10">Pkinase-domain-containing protein</fullName>
    </submittedName>
</protein>
<evidence type="ECO:0000313" key="10">
    <source>
        <dbReference type="EMBL" id="PWN34881.1"/>
    </source>
</evidence>
<feature type="compositionally biased region" description="Acidic residues" evidence="7">
    <location>
        <begin position="786"/>
        <end position="798"/>
    </location>
</feature>
<feature type="compositionally biased region" description="Polar residues" evidence="7">
    <location>
        <begin position="1519"/>
        <end position="1528"/>
    </location>
</feature>
<dbReference type="InterPro" id="IPR017441">
    <property type="entry name" value="Protein_kinase_ATP_BS"/>
</dbReference>
<feature type="region of interest" description="Disordered" evidence="7">
    <location>
        <begin position="748"/>
        <end position="866"/>
    </location>
</feature>
<dbReference type="InterPro" id="IPR001660">
    <property type="entry name" value="SAM"/>
</dbReference>
<dbReference type="SMART" id="SM00220">
    <property type="entry name" value="S_TKc"/>
    <property type="match status" value="1"/>
</dbReference>
<feature type="domain" description="SAM" evidence="9">
    <location>
        <begin position="62"/>
        <end position="125"/>
    </location>
</feature>
<dbReference type="PROSITE" id="PS50105">
    <property type="entry name" value="SAM_DOMAIN"/>
    <property type="match status" value="1"/>
</dbReference>
<feature type="region of interest" description="Disordered" evidence="7">
    <location>
        <begin position="580"/>
        <end position="609"/>
    </location>
</feature>
<feature type="domain" description="Protein kinase" evidence="8">
    <location>
        <begin position="874"/>
        <end position="1135"/>
    </location>
</feature>
<dbReference type="FunFam" id="3.30.200.20:FF:000387">
    <property type="entry name" value="Serine/threonine-protein kinase STE11"/>
    <property type="match status" value="1"/>
</dbReference>
<dbReference type="Gene3D" id="3.40.1360.10">
    <property type="match status" value="1"/>
</dbReference>
<evidence type="ECO:0000256" key="7">
    <source>
        <dbReference type="SAM" id="MobiDB-lite"/>
    </source>
</evidence>
<feature type="region of interest" description="Disordered" evidence="7">
    <location>
        <begin position="1463"/>
        <end position="1528"/>
    </location>
</feature>
<feature type="binding site" evidence="6">
    <location>
        <position position="903"/>
    </location>
    <ligand>
        <name>ATP</name>
        <dbReference type="ChEBI" id="CHEBI:30616"/>
    </ligand>
</feature>
<feature type="region of interest" description="Disordered" evidence="7">
    <location>
        <begin position="1"/>
        <end position="47"/>
    </location>
</feature>
<keyword evidence="11" id="KW-1185">Reference proteome</keyword>
<reference evidence="10 11" key="1">
    <citation type="journal article" date="2018" name="Mol. Biol. Evol.">
        <title>Broad Genomic Sampling Reveals a Smut Pathogenic Ancestry of the Fungal Clade Ustilaginomycotina.</title>
        <authorList>
            <person name="Kijpornyongpan T."/>
            <person name="Mondo S.J."/>
            <person name="Barry K."/>
            <person name="Sandor L."/>
            <person name="Lee J."/>
            <person name="Lipzen A."/>
            <person name="Pangilinan J."/>
            <person name="LaButti K."/>
            <person name="Hainaut M."/>
            <person name="Henrissat B."/>
            <person name="Grigoriev I.V."/>
            <person name="Spatafora J.W."/>
            <person name="Aime M.C."/>
        </authorList>
    </citation>
    <scope>NUCLEOTIDE SEQUENCE [LARGE SCALE GENOMIC DNA]</scope>
    <source>
        <strain evidence="10 11">MCA 3882</strain>
    </source>
</reference>
<dbReference type="GO" id="GO:0004709">
    <property type="term" value="F:MAP kinase kinase kinase activity"/>
    <property type="evidence" value="ECO:0007669"/>
    <property type="project" value="UniProtKB-ARBA"/>
</dbReference>
<evidence type="ECO:0000256" key="5">
    <source>
        <dbReference type="ARBA" id="ARBA00022840"/>
    </source>
</evidence>
<dbReference type="InterPro" id="IPR050538">
    <property type="entry name" value="MAP_kinase_kinase_kinase"/>
</dbReference>
<dbReference type="Gene3D" id="1.10.510.10">
    <property type="entry name" value="Transferase(Phosphotransferase) domain 1"/>
    <property type="match status" value="1"/>
</dbReference>
<comment type="similarity">
    <text evidence="1">Belongs to the protein kinase superfamily. STE Ser/Thr protein kinase family. MAP kinase kinase kinase subfamily.</text>
</comment>
<feature type="compositionally biased region" description="Polar residues" evidence="7">
    <location>
        <begin position="227"/>
        <end position="274"/>
    </location>
</feature>
<dbReference type="PANTHER" id="PTHR48016:SF56">
    <property type="entry name" value="MAPKK KINASE"/>
    <property type="match status" value="1"/>
</dbReference>
<accession>A0A316VFV5</accession>
<organism evidence="10 11">
    <name type="scientific">Meira miltonrushii</name>
    <dbReference type="NCBI Taxonomy" id="1280837"/>
    <lineage>
        <taxon>Eukaryota</taxon>
        <taxon>Fungi</taxon>
        <taxon>Dikarya</taxon>
        <taxon>Basidiomycota</taxon>
        <taxon>Ustilaginomycotina</taxon>
        <taxon>Exobasidiomycetes</taxon>
        <taxon>Exobasidiales</taxon>
        <taxon>Brachybasidiaceae</taxon>
        <taxon>Meira</taxon>
    </lineage>
</organism>
<feature type="compositionally biased region" description="Polar residues" evidence="7">
    <location>
        <begin position="185"/>
        <end position="195"/>
    </location>
</feature>
<dbReference type="PROSITE" id="PS50011">
    <property type="entry name" value="PROTEIN_KINASE_DOM"/>
    <property type="match status" value="1"/>
</dbReference>
<dbReference type="InterPro" id="IPR008271">
    <property type="entry name" value="Ser/Thr_kinase_AS"/>
</dbReference>
<dbReference type="CDD" id="cd09534">
    <property type="entry name" value="SAM_Ste11_fungal"/>
    <property type="match status" value="1"/>
</dbReference>
<dbReference type="InterPro" id="IPR036078">
    <property type="entry name" value="Spo11/TopoVI_A_sf"/>
</dbReference>
<dbReference type="InterPro" id="IPR013761">
    <property type="entry name" value="SAM/pointed_sf"/>
</dbReference>